<evidence type="ECO:0000313" key="1">
    <source>
        <dbReference type="EMBL" id="CAI5437702.1"/>
    </source>
</evidence>
<evidence type="ECO:0008006" key="3">
    <source>
        <dbReference type="Google" id="ProtNLM"/>
    </source>
</evidence>
<keyword evidence="2" id="KW-1185">Reference proteome</keyword>
<sequence>MSNIEAMDCTEEAVGWRSIPPEIKRNIITYLAFPDKQNMMLANWECSRICETIPNKLSELGITEFPTTAKTTLVMKWKNENGRLVSKMVEYRGREMRHQDCPDHTSQAMNAFVRLWRRSKIKTVLIEIPCFEGLSYLWEHQNYHTDSHVAVKVFNIRTNDYRLVEFALRSAKNSKQDISLMANDHGGMETAIFDLEKIKKANSVILWSLISNIQDHQLTALSAQNIRVSSQFLTSSSIVKILRDWKSGKRKLERLHVSSPLLDLADIVNQIGCTCWKNMTDICQVIWREVDEEGYTFATKGPKFDTPGAVGLIMSEGTPTFIFRIIKMTPSMSRLVSERCGSNCAEVRPQYIEQASN</sequence>
<evidence type="ECO:0000313" key="2">
    <source>
        <dbReference type="Proteomes" id="UP001152747"/>
    </source>
</evidence>
<name>A0A9P1I3A9_9PELO</name>
<proteinExistence type="predicted"/>
<accession>A0A9P1I3A9</accession>
<dbReference type="AlphaFoldDB" id="A0A9P1I3A9"/>
<comment type="caution">
    <text evidence="1">The sequence shown here is derived from an EMBL/GenBank/DDBJ whole genome shotgun (WGS) entry which is preliminary data.</text>
</comment>
<reference evidence="1" key="1">
    <citation type="submission" date="2022-11" db="EMBL/GenBank/DDBJ databases">
        <authorList>
            <person name="Kikuchi T."/>
        </authorList>
    </citation>
    <scope>NUCLEOTIDE SEQUENCE</scope>
    <source>
        <strain evidence="1">PS1010</strain>
    </source>
</reference>
<dbReference type="EMBL" id="CANHGI010000001">
    <property type="protein sequence ID" value="CAI5437702.1"/>
    <property type="molecule type" value="Genomic_DNA"/>
</dbReference>
<organism evidence="1 2">
    <name type="scientific">Caenorhabditis angaria</name>
    <dbReference type="NCBI Taxonomy" id="860376"/>
    <lineage>
        <taxon>Eukaryota</taxon>
        <taxon>Metazoa</taxon>
        <taxon>Ecdysozoa</taxon>
        <taxon>Nematoda</taxon>
        <taxon>Chromadorea</taxon>
        <taxon>Rhabditida</taxon>
        <taxon>Rhabditina</taxon>
        <taxon>Rhabditomorpha</taxon>
        <taxon>Rhabditoidea</taxon>
        <taxon>Rhabditidae</taxon>
        <taxon>Peloderinae</taxon>
        <taxon>Caenorhabditis</taxon>
    </lineage>
</organism>
<protein>
    <recommendedName>
        <fullName evidence="3">F-box domain-containing protein</fullName>
    </recommendedName>
</protein>
<dbReference type="Proteomes" id="UP001152747">
    <property type="component" value="Unassembled WGS sequence"/>
</dbReference>
<dbReference type="OrthoDB" id="5773751at2759"/>
<gene>
    <name evidence="1" type="ORF">CAMP_LOCUS339</name>
</gene>